<dbReference type="Proteomes" id="UP000076128">
    <property type="component" value="Chromosome"/>
</dbReference>
<organism evidence="2 3">
    <name type="scientific">Frigidibacter mobilis</name>
    <dbReference type="NCBI Taxonomy" id="1335048"/>
    <lineage>
        <taxon>Bacteria</taxon>
        <taxon>Pseudomonadati</taxon>
        <taxon>Pseudomonadota</taxon>
        <taxon>Alphaproteobacteria</taxon>
        <taxon>Rhodobacterales</taxon>
        <taxon>Paracoccaceae</taxon>
        <taxon>Frigidibacter</taxon>
    </lineage>
</organism>
<evidence type="ECO:0000256" key="1">
    <source>
        <dbReference type="SAM" id="Phobius"/>
    </source>
</evidence>
<sequence length="59" mass="6895">MLWFMGLIVTIPLLTWLSIMTVRHVGLGLFIMSLPLVVAKFYFYDPSLWIYFGLLLFVP</sequence>
<name>A0A165SSE5_9RHOB</name>
<reference evidence="2 3" key="1">
    <citation type="submission" date="2015-09" db="EMBL/GenBank/DDBJ databases">
        <title>Complete genome sequence of Defluviimonas alba cai42t isolated from an oilfield in Xinjiang.</title>
        <authorList>
            <person name="Geng S."/>
            <person name="Pan X."/>
            <person name="Wu X."/>
        </authorList>
    </citation>
    <scope>NUCLEOTIDE SEQUENCE [LARGE SCALE GENOMIC DNA]</scope>
    <source>
        <strain evidence="3">cai42</strain>
    </source>
</reference>
<dbReference type="EMBL" id="CP012661">
    <property type="protein sequence ID" value="AMY70563.1"/>
    <property type="molecule type" value="Genomic_DNA"/>
</dbReference>
<accession>A0A165SSE5</accession>
<dbReference type="AlphaFoldDB" id="A0A165SSE5"/>
<dbReference type="KEGG" id="daa:AKL17_3331"/>
<protein>
    <submittedName>
        <fullName evidence="2">Uncharacterized protein</fullName>
    </submittedName>
</protein>
<dbReference type="STRING" id="1335048.AKL17_3331"/>
<evidence type="ECO:0000313" key="2">
    <source>
        <dbReference type="EMBL" id="AMY70563.1"/>
    </source>
</evidence>
<keyword evidence="3" id="KW-1185">Reference proteome</keyword>
<gene>
    <name evidence="2" type="ORF">AKL17_3331</name>
</gene>
<proteinExistence type="predicted"/>
<feature type="transmembrane region" description="Helical" evidence="1">
    <location>
        <begin position="41"/>
        <end position="58"/>
    </location>
</feature>
<keyword evidence="1" id="KW-1133">Transmembrane helix</keyword>
<keyword evidence="1" id="KW-0472">Membrane</keyword>
<evidence type="ECO:0000313" key="3">
    <source>
        <dbReference type="Proteomes" id="UP000076128"/>
    </source>
</evidence>
<feature type="transmembrane region" description="Helical" evidence="1">
    <location>
        <begin position="7"/>
        <end position="35"/>
    </location>
</feature>
<keyword evidence="1" id="KW-0812">Transmembrane</keyword>